<evidence type="ECO:0000313" key="2">
    <source>
        <dbReference type="Proteomes" id="UP000017836"/>
    </source>
</evidence>
<proteinExistence type="predicted"/>
<dbReference type="Proteomes" id="UP000017836">
    <property type="component" value="Unassembled WGS sequence"/>
</dbReference>
<reference evidence="2" key="1">
    <citation type="journal article" date="2013" name="Science">
        <title>The Amborella genome and the evolution of flowering plants.</title>
        <authorList>
            <consortium name="Amborella Genome Project"/>
        </authorList>
    </citation>
    <scope>NUCLEOTIDE SEQUENCE [LARGE SCALE GENOMIC DNA]</scope>
</reference>
<dbReference type="STRING" id="13333.W1NNB0"/>
<dbReference type="HOGENOM" id="CLU_1590609_0_0_1"/>
<feature type="non-terminal residue" evidence="1">
    <location>
        <position position="168"/>
    </location>
</feature>
<organism evidence="1 2">
    <name type="scientific">Amborella trichopoda</name>
    <dbReference type="NCBI Taxonomy" id="13333"/>
    <lineage>
        <taxon>Eukaryota</taxon>
        <taxon>Viridiplantae</taxon>
        <taxon>Streptophyta</taxon>
        <taxon>Embryophyta</taxon>
        <taxon>Tracheophyta</taxon>
        <taxon>Spermatophyta</taxon>
        <taxon>Magnoliopsida</taxon>
        <taxon>Amborellales</taxon>
        <taxon>Amborellaceae</taxon>
        <taxon>Amborella</taxon>
    </lineage>
</organism>
<gene>
    <name evidence="1" type="ORF">AMTR_s00126p00075310</name>
</gene>
<dbReference type="OMA" id="HAVNQCI"/>
<dbReference type="Gene3D" id="2.40.70.10">
    <property type="entry name" value="Acid Proteases"/>
    <property type="match status" value="1"/>
</dbReference>
<dbReference type="AlphaFoldDB" id="W1NNB0"/>
<accession>W1NNB0</accession>
<sequence>MRAMVETGVTHNLLSDREAAPLSLTLAGDTSKMKVVNLVAKSVVGIIKDVLAKVGNLNGQISLMAMPLDEFKVILQLDFLMLAKESVVPHLGVVAIMDKQCPCRIKTRLQQGHTTYLVALLAKEIGGGLMVHPAIMGLLEEYNNLMPQELPKMLHTPHAVNQCINLKI</sequence>
<protein>
    <submittedName>
        <fullName evidence="1">Uncharacterized protein</fullName>
    </submittedName>
</protein>
<keyword evidence="2" id="KW-1185">Reference proteome</keyword>
<evidence type="ECO:0000313" key="1">
    <source>
        <dbReference type="EMBL" id="ERM97128.1"/>
    </source>
</evidence>
<name>W1NNB0_AMBTC</name>
<dbReference type="EMBL" id="KI396602">
    <property type="protein sequence ID" value="ERM97128.1"/>
    <property type="molecule type" value="Genomic_DNA"/>
</dbReference>
<dbReference type="InterPro" id="IPR021109">
    <property type="entry name" value="Peptidase_aspartic_dom_sf"/>
</dbReference>
<dbReference type="Gramene" id="ERM97128">
    <property type="protein sequence ID" value="ERM97128"/>
    <property type="gene ID" value="AMTR_s00126p00075310"/>
</dbReference>